<organism evidence="8">
    <name type="scientific">Magallana gigas</name>
    <name type="common">Pacific oyster</name>
    <name type="synonym">Crassostrea gigas</name>
    <dbReference type="NCBI Taxonomy" id="29159"/>
    <lineage>
        <taxon>Eukaryota</taxon>
        <taxon>Metazoa</taxon>
        <taxon>Spiralia</taxon>
        <taxon>Lophotrochozoa</taxon>
        <taxon>Mollusca</taxon>
        <taxon>Bivalvia</taxon>
        <taxon>Autobranchia</taxon>
        <taxon>Pteriomorphia</taxon>
        <taxon>Ostreida</taxon>
        <taxon>Ostreoidea</taxon>
        <taxon>Ostreidae</taxon>
        <taxon>Magallana</taxon>
    </lineage>
</organism>
<dbReference type="PROSITE" id="PS51484">
    <property type="entry name" value="G8"/>
    <property type="match status" value="1"/>
</dbReference>
<feature type="transmembrane region" description="Helical" evidence="7">
    <location>
        <begin position="292"/>
        <end position="315"/>
    </location>
</feature>
<dbReference type="InterPro" id="IPR036734">
    <property type="entry name" value="Neur_chan_lig-bd_sf"/>
</dbReference>
<accession>K1PBH4</accession>
<feature type="transmembrane region" description="Helical" evidence="7">
    <location>
        <begin position="6"/>
        <end position="26"/>
    </location>
</feature>
<evidence type="ECO:0000256" key="7">
    <source>
        <dbReference type="SAM" id="Phobius"/>
    </source>
</evidence>
<proteinExistence type="predicted"/>
<feature type="transmembrane region" description="Helical" evidence="7">
    <location>
        <begin position="233"/>
        <end position="256"/>
    </location>
</feature>
<protein>
    <submittedName>
        <fullName evidence="8">Neuronal acetylcholine receptor subunit alpha-3</fullName>
    </submittedName>
</protein>
<dbReference type="InterPro" id="IPR036719">
    <property type="entry name" value="Neuro-gated_channel_TM_sf"/>
</dbReference>
<dbReference type="Pfam" id="PF02931">
    <property type="entry name" value="Neur_chan_LBD"/>
    <property type="match status" value="1"/>
</dbReference>
<dbReference type="SMART" id="SM01225">
    <property type="entry name" value="G8"/>
    <property type="match status" value="1"/>
</dbReference>
<evidence type="ECO:0000256" key="2">
    <source>
        <dbReference type="ARBA" id="ARBA00022692"/>
    </source>
</evidence>
<dbReference type="Gene3D" id="1.20.58.390">
    <property type="entry name" value="Neurotransmitter-gated ion-channel transmembrane domain"/>
    <property type="match status" value="1"/>
</dbReference>
<dbReference type="GO" id="GO:0016020">
    <property type="term" value="C:membrane"/>
    <property type="evidence" value="ECO:0007669"/>
    <property type="project" value="UniProtKB-SubCell"/>
</dbReference>
<evidence type="ECO:0000256" key="1">
    <source>
        <dbReference type="ARBA" id="ARBA00004141"/>
    </source>
</evidence>
<name>K1PBH4_MAGGI</name>
<dbReference type="InParanoid" id="K1PBH4"/>
<evidence type="ECO:0000313" key="8">
    <source>
        <dbReference type="EMBL" id="EKC21142.1"/>
    </source>
</evidence>
<evidence type="ECO:0000256" key="3">
    <source>
        <dbReference type="ARBA" id="ARBA00022989"/>
    </source>
</evidence>
<feature type="region of interest" description="Disordered" evidence="6">
    <location>
        <begin position="347"/>
        <end position="372"/>
    </location>
</feature>
<dbReference type="InterPro" id="IPR038050">
    <property type="entry name" value="Neuro_actylchol_rec"/>
</dbReference>
<dbReference type="Pfam" id="PF10162">
    <property type="entry name" value="G8"/>
    <property type="match status" value="1"/>
</dbReference>
<dbReference type="SUPFAM" id="SSF63712">
    <property type="entry name" value="Nicotinic receptor ligand binding domain-like"/>
    <property type="match status" value="1"/>
</dbReference>
<dbReference type="EMBL" id="JH816639">
    <property type="protein sequence ID" value="EKC21142.1"/>
    <property type="molecule type" value="Genomic_DNA"/>
</dbReference>
<keyword evidence="5" id="KW-0325">Glycoprotein</keyword>
<dbReference type="GO" id="GO:0005230">
    <property type="term" value="F:extracellular ligand-gated monoatomic ion channel activity"/>
    <property type="evidence" value="ECO:0007669"/>
    <property type="project" value="InterPro"/>
</dbReference>
<reference evidence="8" key="1">
    <citation type="journal article" date="2012" name="Nature">
        <title>The oyster genome reveals stress adaptation and complexity of shell formation.</title>
        <authorList>
            <person name="Zhang G."/>
            <person name="Fang X."/>
            <person name="Guo X."/>
            <person name="Li L."/>
            <person name="Luo R."/>
            <person name="Xu F."/>
            <person name="Yang P."/>
            <person name="Zhang L."/>
            <person name="Wang X."/>
            <person name="Qi H."/>
            <person name="Xiong Z."/>
            <person name="Que H."/>
            <person name="Xie Y."/>
            <person name="Holland P.W."/>
            <person name="Paps J."/>
            <person name="Zhu Y."/>
            <person name="Wu F."/>
            <person name="Chen Y."/>
            <person name="Wang J."/>
            <person name="Peng C."/>
            <person name="Meng J."/>
            <person name="Yang L."/>
            <person name="Liu J."/>
            <person name="Wen B."/>
            <person name="Zhang N."/>
            <person name="Huang Z."/>
            <person name="Zhu Q."/>
            <person name="Feng Y."/>
            <person name="Mount A."/>
            <person name="Hedgecock D."/>
            <person name="Xu Z."/>
            <person name="Liu Y."/>
            <person name="Domazet-Loso T."/>
            <person name="Du Y."/>
            <person name="Sun X."/>
            <person name="Zhang S."/>
            <person name="Liu B."/>
            <person name="Cheng P."/>
            <person name="Jiang X."/>
            <person name="Li J."/>
            <person name="Fan D."/>
            <person name="Wang W."/>
            <person name="Fu W."/>
            <person name="Wang T."/>
            <person name="Wang B."/>
            <person name="Zhang J."/>
            <person name="Peng Z."/>
            <person name="Li Y."/>
            <person name="Li N."/>
            <person name="Wang J."/>
            <person name="Chen M."/>
            <person name="He Y."/>
            <person name="Tan F."/>
            <person name="Song X."/>
            <person name="Zheng Q."/>
            <person name="Huang R."/>
            <person name="Yang H."/>
            <person name="Du X."/>
            <person name="Chen L."/>
            <person name="Yang M."/>
            <person name="Gaffney P.M."/>
            <person name="Wang S."/>
            <person name="Luo L."/>
            <person name="She Z."/>
            <person name="Ming Y."/>
            <person name="Huang W."/>
            <person name="Zhang S."/>
            <person name="Huang B."/>
            <person name="Zhang Y."/>
            <person name="Qu T."/>
            <person name="Ni P."/>
            <person name="Miao G."/>
            <person name="Wang J."/>
            <person name="Wang Q."/>
            <person name="Steinberg C.E."/>
            <person name="Wang H."/>
            <person name="Li N."/>
            <person name="Qian L."/>
            <person name="Zhang G."/>
            <person name="Li Y."/>
            <person name="Yang H."/>
            <person name="Liu X."/>
            <person name="Wang J."/>
            <person name="Yin Y."/>
            <person name="Wang J."/>
        </authorList>
    </citation>
    <scope>NUCLEOTIDE SEQUENCE [LARGE SCALE GENOMIC DNA]</scope>
    <source>
        <strain evidence="8">05x7-T-G4-1.051#20</strain>
    </source>
</reference>
<keyword evidence="8" id="KW-0675">Receptor</keyword>
<dbReference type="InterPro" id="IPR006201">
    <property type="entry name" value="Neur_channel"/>
</dbReference>
<dbReference type="InterPro" id="IPR019316">
    <property type="entry name" value="G8_domain"/>
</dbReference>
<comment type="subcellular location">
    <subcellularLocation>
        <location evidence="1">Membrane</location>
        <topology evidence="1">Multi-pass membrane protein</topology>
    </subcellularLocation>
</comment>
<dbReference type="PRINTS" id="PR00252">
    <property type="entry name" value="NRIONCHANNEL"/>
</dbReference>
<evidence type="ECO:0000256" key="4">
    <source>
        <dbReference type="ARBA" id="ARBA00023136"/>
    </source>
</evidence>
<feature type="transmembrane region" description="Helical" evidence="7">
    <location>
        <begin position="262"/>
        <end position="280"/>
    </location>
</feature>
<dbReference type="Pfam" id="PF02932">
    <property type="entry name" value="Neur_chan_memb"/>
    <property type="match status" value="1"/>
</dbReference>
<dbReference type="Gene3D" id="2.70.170.10">
    <property type="entry name" value="Neurotransmitter-gated ion-channel ligand-binding domain"/>
    <property type="match status" value="1"/>
</dbReference>
<dbReference type="GO" id="GO:0004888">
    <property type="term" value="F:transmembrane signaling receptor activity"/>
    <property type="evidence" value="ECO:0007669"/>
    <property type="project" value="InterPro"/>
</dbReference>
<dbReference type="Pfam" id="PF24606">
    <property type="entry name" value="CEMIP_beta-hel"/>
    <property type="match status" value="1"/>
</dbReference>
<gene>
    <name evidence="8" type="ORF">CGI_10004529</name>
</gene>
<dbReference type="PANTHER" id="PTHR18945">
    <property type="entry name" value="NEUROTRANSMITTER GATED ION CHANNEL"/>
    <property type="match status" value="1"/>
</dbReference>
<dbReference type="CDD" id="cd18989">
    <property type="entry name" value="LGIC_ECD_cation"/>
    <property type="match status" value="1"/>
</dbReference>
<evidence type="ECO:0000256" key="5">
    <source>
        <dbReference type="ARBA" id="ARBA00023180"/>
    </source>
</evidence>
<keyword evidence="4 7" id="KW-0472">Membrane</keyword>
<dbReference type="InterPro" id="IPR006202">
    <property type="entry name" value="Neur_chan_lig-bd"/>
</dbReference>
<evidence type="ECO:0000256" key="6">
    <source>
        <dbReference type="SAM" id="MobiDB-lite"/>
    </source>
</evidence>
<dbReference type="CDD" id="cd19051">
    <property type="entry name" value="LGIC_TM_cation"/>
    <property type="match status" value="1"/>
</dbReference>
<dbReference type="HOGENOM" id="CLU_323729_0_0_1"/>
<keyword evidence="3 7" id="KW-1133">Transmembrane helix</keyword>
<dbReference type="AlphaFoldDB" id="K1PBH4"/>
<dbReference type="InterPro" id="IPR006029">
    <property type="entry name" value="Neurotrans-gated_channel_TM"/>
</dbReference>
<dbReference type="InterPro" id="IPR055401">
    <property type="entry name" value="CEMIP_beta-hel_dom"/>
</dbReference>
<dbReference type="SUPFAM" id="SSF90112">
    <property type="entry name" value="Neurotransmitter-gated ion-channel transmembrane pore"/>
    <property type="match status" value="1"/>
</dbReference>
<sequence>MAKETLGATVSVFLLLGGIEAALYTYGTSVSLHKTLLQNYSKDIRPVTNQTKTLLIDIKLNIKAINKFDETEGVLHTVFGLTLEWTDELIQWNPTDYGQASIVRLPKSKVWIPSLFLVNSATSLEIELGNDKTQTVTYQANGSALCSTGIITSSMCSPNIMYYPFDNHDCSVQFSNLVSSKEISLRIDRRISTDVYEPNTIWELESVSGENFLRQGASLAEARIKIKRRPTFLLINIFAPILFLAMVNLLVFAIPIASGERISFAVTILLSFAVFLTLVTDKMPQTSLTVSLFSIYLILTMTNSSLIMVSLVFILEMYYTEKEETAGKVTRFLISVLERVTNNPRNNKVVGETELHKGKGKSEEADELPEDLTQSSHVSASVLVVCLSSSDDMKFLTFPALLTASFLYVVHGADATLLDWSDPATWPNGKIMRKVRLDVFPPELQGIEISAGGSLVWGKNSSEEINPRVHYVLIKAGGKIVIGSEDCNYVYKTTITLLGNQGDLSIPGFGEKFIGVEAGGTLELHGEGKLSWTKLQGTIKGFSAISSSFRHKDQSDNKKWDGVYMYHFKSDGTFVKRLFRGAKYIVAKALMNFVTSVPDSDSIAMATQGDLDKTAKSKIYSVVDALDTANEVRKHQPDGAYVFAAKKGGAFIDSVGAYQTRNEFSEAVVTLDIEGTGSSVVVMSRNNKAENYKSYIDFLVMDKSQAKPVIDVVDDVSSWNVEPPRFTHYGEIYKRVDMRAEVGPMTRNIHITSRYPLHYQMCENLADKMIYTGDSYLRKNSIHHSQFRCITIHGTHNSQISINTPATGNSMFATRTDTDFPTVEITDGIPKQRFITILGGQFNYLFYFQNAVPKNVFLTGSSITKSCKRYRMMRLEENIFSTKPLGKPKFYTH</sequence>
<feature type="compositionally biased region" description="Basic and acidic residues" evidence="6">
    <location>
        <begin position="351"/>
        <end position="363"/>
    </location>
</feature>
<keyword evidence="2 7" id="KW-0812">Transmembrane</keyword>